<dbReference type="Proteomes" id="UP001626550">
    <property type="component" value="Unassembled WGS sequence"/>
</dbReference>
<reference evidence="2 3" key="1">
    <citation type="submission" date="2024-11" db="EMBL/GenBank/DDBJ databases">
        <title>Adaptive evolution of stress response genes in parasites aligns with host niche diversity.</title>
        <authorList>
            <person name="Hahn C."/>
            <person name="Resl P."/>
        </authorList>
    </citation>
    <scope>NUCLEOTIDE SEQUENCE [LARGE SCALE GENOMIC DNA]</scope>
    <source>
        <strain evidence="2">EGGRZ-B1_66</strain>
        <tissue evidence="2">Body</tissue>
    </source>
</reference>
<gene>
    <name evidence="2" type="ORF">Ciccas_001376</name>
</gene>
<dbReference type="AlphaFoldDB" id="A0ABD2QKI6"/>
<name>A0ABD2QKI6_9PLAT</name>
<proteinExistence type="predicted"/>
<evidence type="ECO:0000313" key="3">
    <source>
        <dbReference type="Proteomes" id="UP001626550"/>
    </source>
</evidence>
<protein>
    <submittedName>
        <fullName evidence="2">Uncharacterized protein</fullName>
    </submittedName>
</protein>
<comment type="caution">
    <text evidence="2">The sequence shown here is derived from an EMBL/GenBank/DDBJ whole genome shotgun (WGS) entry which is preliminary data.</text>
</comment>
<keyword evidence="3" id="KW-1185">Reference proteome</keyword>
<organism evidence="2 3">
    <name type="scientific">Cichlidogyrus casuarinus</name>
    <dbReference type="NCBI Taxonomy" id="1844966"/>
    <lineage>
        <taxon>Eukaryota</taxon>
        <taxon>Metazoa</taxon>
        <taxon>Spiralia</taxon>
        <taxon>Lophotrochozoa</taxon>
        <taxon>Platyhelminthes</taxon>
        <taxon>Monogenea</taxon>
        <taxon>Monopisthocotylea</taxon>
        <taxon>Dactylogyridea</taxon>
        <taxon>Ancyrocephalidae</taxon>
        <taxon>Cichlidogyrus</taxon>
    </lineage>
</organism>
<feature type="region of interest" description="Disordered" evidence="1">
    <location>
        <begin position="136"/>
        <end position="162"/>
    </location>
</feature>
<sequence>MKVPKLENETMPHIVHVASTQPSSTSTNNQDSCIMLSSDEEETVVSTPLNNTTTSVAITSVLPVASINSSSIRAPLLLQTAPMIRPSPVPLLRMPSSWLPRNMIPVNPYMAAPKIVGPSPLMNPMTCHMAAKQTWQSLPKLRSGRRKKNKPPTPPPPEPIVDLTSDVDAQSQASVDEELPKELEVPEQEVPEQVVPQTIEEKTEQTTVPFDEIRDVGCGRFLLGQHGYSIINGQASKSLSTDQ</sequence>
<evidence type="ECO:0000256" key="1">
    <source>
        <dbReference type="SAM" id="MobiDB-lite"/>
    </source>
</evidence>
<dbReference type="EMBL" id="JBJKFK010000088">
    <property type="protein sequence ID" value="KAL3319948.1"/>
    <property type="molecule type" value="Genomic_DNA"/>
</dbReference>
<evidence type="ECO:0000313" key="2">
    <source>
        <dbReference type="EMBL" id="KAL3319948.1"/>
    </source>
</evidence>
<accession>A0ABD2QKI6</accession>